<dbReference type="PROSITE" id="PS51257">
    <property type="entry name" value="PROKAR_LIPOPROTEIN"/>
    <property type="match status" value="1"/>
</dbReference>
<proteinExistence type="evidence at transcript level"/>
<organism evidence="2">
    <name type="scientific">Pfiesteria piscicida</name>
    <name type="common">Phantom dinoflagellate</name>
    <dbReference type="NCBI Taxonomy" id="71001"/>
    <lineage>
        <taxon>Eukaryota</taxon>
        <taxon>Sar</taxon>
        <taxon>Alveolata</taxon>
        <taxon>Dinophyceae</taxon>
        <taxon>Peridiniales</taxon>
        <taxon>Pfiesteriaceae</taxon>
        <taxon>Pfiesteria</taxon>
    </lineage>
</organism>
<evidence type="ECO:0008006" key="3">
    <source>
        <dbReference type="Google" id="ProtNLM"/>
    </source>
</evidence>
<reference evidence="2" key="1">
    <citation type="journal article" date="2007" name="Proc. Natl. Acad. Sci. U.S.A.">
        <title>Spliced leader RNA trans-splicing in dinoflagellates.</title>
        <authorList>
            <person name="Zhang H."/>
            <person name="Hou Y."/>
            <person name="Miranda L."/>
            <person name="Campbell D.A."/>
            <person name="Sturm N.R."/>
            <person name="Gaasterland T."/>
            <person name="Lin S."/>
        </authorList>
    </citation>
    <scope>NUCLEOTIDE SEQUENCE</scope>
</reference>
<keyword evidence="1" id="KW-0732">Signal</keyword>
<dbReference type="EMBL" id="DQ864900">
    <property type="protein sequence ID" value="ABI14315.1"/>
    <property type="molecule type" value="mRNA"/>
</dbReference>
<evidence type="ECO:0000313" key="2">
    <source>
        <dbReference type="EMBL" id="ABI14315.1"/>
    </source>
</evidence>
<protein>
    <recommendedName>
        <fullName evidence="3">Secreted protein</fullName>
    </recommendedName>
</protein>
<name>A3E3P8_PFIPI</name>
<accession>A3E3P8</accession>
<dbReference type="AlphaFoldDB" id="A3E3P8"/>
<feature type="signal peptide" evidence="1">
    <location>
        <begin position="1"/>
        <end position="21"/>
    </location>
</feature>
<evidence type="ECO:0000256" key="1">
    <source>
        <dbReference type="SAM" id="SignalP"/>
    </source>
</evidence>
<sequence>MVCSKVLTLATVYAVVSCALAVRDAEEVDIKEHEFSELDVAEADKQLQGGSWGGDSEVPDTCGIVRDKKVLCVAQPVDGYGYGGRMMPTNPCQRECSYGSYGCFCKRERQKCWSLADKGVKETDAVMYIYMHGKGTFKVLSRSGTWDTSAFWANSKVGKANQIQVPSDLDEPCNPAEAAAWMTAKGFW</sequence>
<feature type="chain" id="PRO_5002652630" description="Secreted protein" evidence="1">
    <location>
        <begin position="22"/>
        <end position="188"/>
    </location>
</feature>